<organism evidence="3 4">
    <name type="scientific">Chryseobacterium daecheongense</name>
    <dbReference type="NCBI Taxonomy" id="192389"/>
    <lineage>
        <taxon>Bacteria</taxon>
        <taxon>Pseudomonadati</taxon>
        <taxon>Bacteroidota</taxon>
        <taxon>Flavobacteriia</taxon>
        <taxon>Flavobacteriales</taxon>
        <taxon>Weeksellaceae</taxon>
        <taxon>Chryseobacterium group</taxon>
        <taxon>Chryseobacterium</taxon>
    </lineage>
</organism>
<proteinExistence type="predicted"/>
<dbReference type="GO" id="GO:0008641">
    <property type="term" value="F:ubiquitin-like modifier activating enzyme activity"/>
    <property type="evidence" value="ECO:0007669"/>
    <property type="project" value="InterPro"/>
</dbReference>
<feature type="domain" description="THIF-type NAD/FAD binding fold" evidence="1">
    <location>
        <begin position="313"/>
        <end position="464"/>
    </location>
</feature>
<dbReference type="InterPro" id="IPR032701">
    <property type="entry name" value="Prok-E2_B_dom"/>
</dbReference>
<dbReference type="InterPro" id="IPR000594">
    <property type="entry name" value="ThiF_NAD_FAD-bd"/>
</dbReference>
<sequence length="567" mass="66863">MMISAIFDKLSKTENCKYVDKSTLNDKKFNGYHTIISVDTEISFDHRLIEITLYICFEENLEINLPKVYIDKLSYEPLKYIPHINSDLSVCTIDESLNFFYNSDELPSIVLQLISKAKAIIRDTENKEYSKQEFAREFQAYWSISYSKDDKCNQNGLALIDHTIDNEIQAIYFAGGIGNYKYLIYNDQNLFYKFSDYLRKRKIAYIPIPIFQVNYNKEIPPFDITYEESKKYLGNDSFPNIKKQFNKFKGNDFLIIFKNIQNEYYGWKYPHFEKINGFRNKSNWEKLTSPIIKEKKVDRVAFSEITPNRLIKRTDGVNRSRDLSINVIGLGSVGSNFLHFLSKLNIQEINLVDPDILSIENIYRYNYGLDFIHEYKTRVIQYNLLNKNPFLEINTFEKNITDVIKKRPSFFSDNDYSFLITGNTRSELYILDYLQKTNTDKPLFIIWVEPYMASGQVMYIEPKDIVKAKDLLLNYPHHILKSAENLDKLYIKEGSCQSGYYPYSESYLVLFLSSCFPYIYDIIFRNSNNKSCTISWYGDINFLNSLELTLKDNIDESFSFKIINHEF</sequence>
<evidence type="ECO:0000259" key="1">
    <source>
        <dbReference type="Pfam" id="PF00899"/>
    </source>
</evidence>
<gene>
    <name evidence="3" type="ORF">EGI05_11220</name>
</gene>
<dbReference type="SUPFAM" id="SSF69572">
    <property type="entry name" value="Activating enzymes of the ubiquitin-like proteins"/>
    <property type="match status" value="1"/>
</dbReference>
<dbReference type="EMBL" id="RJTX01000002">
    <property type="protein sequence ID" value="ROH97916.1"/>
    <property type="molecule type" value="Genomic_DNA"/>
</dbReference>
<accession>A0A3N0VYN3</accession>
<feature type="domain" description="Prokaryotic E2 family B" evidence="2">
    <location>
        <begin position="50"/>
        <end position="143"/>
    </location>
</feature>
<dbReference type="InterPro" id="IPR035985">
    <property type="entry name" value="Ubiquitin-activating_enz"/>
</dbReference>
<evidence type="ECO:0000313" key="3">
    <source>
        <dbReference type="EMBL" id="ROH97916.1"/>
    </source>
</evidence>
<dbReference type="Pfam" id="PF14461">
    <property type="entry name" value="Prok-E2_B"/>
    <property type="match status" value="1"/>
</dbReference>
<protein>
    <submittedName>
        <fullName evidence="3">Uncharacterized protein</fullName>
    </submittedName>
</protein>
<dbReference type="Proteomes" id="UP000269375">
    <property type="component" value="Unassembled WGS sequence"/>
</dbReference>
<dbReference type="OrthoDB" id="9804286at2"/>
<evidence type="ECO:0000259" key="2">
    <source>
        <dbReference type="Pfam" id="PF14461"/>
    </source>
</evidence>
<dbReference type="Pfam" id="PF00899">
    <property type="entry name" value="ThiF"/>
    <property type="match status" value="1"/>
</dbReference>
<dbReference type="AlphaFoldDB" id="A0A3N0VYN3"/>
<evidence type="ECO:0000313" key="4">
    <source>
        <dbReference type="Proteomes" id="UP000269375"/>
    </source>
</evidence>
<dbReference type="RefSeq" id="WP_123263113.1">
    <property type="nucleotide sequence ID" value="NZ_RJTX01000002.1"/>
</dbReference>
<dbReference type="Gene3D" id="3.40.50.720">
    <property type="entry name" value="NAD(P)-binding Rossmann-like Domain"/>
    <property type="match status" value="1"/>
</dbReference>
<name>A0A3N0VYN3_9FLAO</name>
<comment type="caution">
    <text evidence="3">The sequence shown here is derived from an EMBL/GenBank/DDBJ whole genome shotgun (WGS) entry which is preliminary data.</text>
</comment>
<reference evidence="3 4" key="1">
    <citation type="submission" date="2018-11" db="EMBL/GenBank/DDBJ databases">
        <title>Proposal to divide the Flavobacteriaceae and reorganize its genera based on Amino Acid Identity values calculated from whole genome sequences.</title>
        <authorList>
            <person name="Nicholson A.C."/>
            <person name="Gulvik C.A."/>
            <person name="Whitney A.M."/>
            <person name="Humrighouse B.W."/>
            <person name="Bell M."/>
            <person name="Holmes B."/>
            <person name="Steigerwalt A."/>
            <person name="Villarma A."/>
            <person name="Sheth M."/>
            <person name="Batra D."/>
            <person name="Pryor J."/>
            <person name="Bernardet J.-F."/>
            <person name="Hugo C."/>
            <person name="Kampfer P."/>
            <person name="Newman J."/>
            <person name="Mcquiston J.R."/>
        </authorList>
    </citation>
    <scope>NUCLEOTIDE SEQUENCE [LARGE SCALE GENOMIC DNA]</scope>
    <source>
        <strain evidence="3 4">DSM 15235</strain>
    </source>
</reference>